<reference evidence="2" key="1">
    <citation type="submission" date="2022-09" db="EMBL/GenBank/DDBJ databases">
        <title>Culturomic study of gut microbiota in children with autism spectrum disorder.</title>
        <authorList>
            <person name="Efimov B.A."/>
            <person name="Chaplin A.V."/>
            <person name="Sokolova S.R."/>
            <person name="Pikina A.P."/>
            <person name="Korzhanova M."/>
            <person name="Belova V."/>
            <person name="Korostin D."/>
        </authorList>
    </citation>
    <scope>NUCLEOTIDE SEQUENCE</scope>
    <source>
        <strain evidence="2">ASD5510</strain>
    </source>
</reference>
<organism evidence="2 3">
    <name type="scientific">Hominibacterium faecale</name>
    <dbReference type="NCBI Taxonomy" id="2839743"/>
    <lineage>
        <taxon>Bacteria</taxon>
        <taxon>Bacillati</taxon>
        <taxon>Bacillota</taxon>
        <taxon>Clostridia</taxon>
        <taxon>Peptostreptococcales</taxon>
        <taxon>Anaerovoracaceae</taxon>
        <taxon>Hominibacterium</taxon>
    </lineage>
</organism>
<protein>
    <submittedName>
        <fullName evidence="2">Uncharacterized protein</fullName>
    </submittedName>
</protein>
<evidence type="ECO:0000313" key="3">
    <source>
        <dbReference type="Proteomes" id="UP001065549"/>
    </source>
</evidence>
<keyword evidence="1" id="KW-0812">Transmembrane</keyword>
<evidence type="ECO:0000313" key="2">
    <source>
        <dbReference type="EMBL" id="MCU7380798.1"/>
    </source>
</evidence>
<keyword evidence="3" id="KW-1185">Reference proteome</keyword>
<name>A0A9J6QZ46_9FIRM</name>
<feature type="transmembrane region" description="Helical" evidence="1">
    <location>
        <begin position="39"/>
        <end position="60"/>
    </location>
</feature>
<proteinExistence type="predicted"/>
<dbReference type="AlphaFoldDB" id="A0A9J6QZ46"/>
<gene>
    <name evidence="2" type="ORF">OBO34_21010</name>
</gene>
<dbReference type="Proteomes" id="UP001065549">
    <property type="component" value="Unassembled WGS sequence"/>
</dbReference>
<feature type="transmembrane region" description="Helical" evidence="1">
    <location>
        <begin position="12"/>
        <end position="33"/>
    </location>
</feature>
<evidence type="ECO:0000256" key="1">
    <source>
        <dbReference type="SAM" id="Phobius"/>
    </source>
</evidence>
<keyword evidence="1" id="KW-0472">Membrane</keyword>
<accession>A0A9J6QZ46</accession>
<sequence length="76" mass="8400">MKKELSEERKTRLAYIWAAIALISSVVLGALVAAGSDQILPIFLGLSTVLYGPVTAFLYIREVRNGVFKVEEDDNE</sequence>
<dbReference type="EMBL" id="JAOSHN010000014">
    <property type="protein sequence ID" value="MCU7380798.1"/>
    <property type="molecule type" value="Genomic_DNA"/>
</dbReference>
<keyword evidence="1" id="KW-1133">Transmembrane helix</keyword>
<comment type="caution">
    <text evidence="2">The sequence shown here is derived from an EMBL/GenBank/DDBJ whole genome shotgun (WGS) entry which is preliminary data.</text>
</comment>
<dbReference type="RefSeq" id="WP_148397764.1">
    <property type="nucleotide sequence ID" value="NZ_JAOSHN010000014.1"/>
</dbReference>